<comment type="caution">
    <text evidence="1">The sequence shown here is derived from an EMBL/GenBank/DDBJ whole genome shotgun (WGS) entry which is preliminary data.</text>
</comment>
<evidence type="ECO:0000313" key="1">
    <source>
        <dbReference type="EMBL" id="KEP52460.1"/>
    </source>
</evidence>
<evidence type="ECO:0000313" key="2">
    <source>
        <dbReference type="Proteomes" id="UP000027456"/>
    </source>
</evidence>
<accession>A0A074S4E8</accession>
<reference evidence="1 2" key="1">
    <citation type="submission" date="2013-12" db="EMBL/GenBank/DDBJ databases">
        <authorList>
            <person name="Cubeta M."/>
            <person name="Pakala S."/>
            <person name="Fedorova N."/>
            <person name="Thomas E."/>
            <person name="Dean R."/>
            <person name="Jabaji S."/>
            <person name="Neate S."/>
            <person name="Toda T."/>
            <person name="Tavantzis S."/>
            <person name="Vilgalys R."/>
            <person name="Bharathan N."/>
            <person name="Pakala S."/>
            <person name="Losada L.S."/>
            <person name="Zafar N."/>
            <person name="Nierman W."/>
        </authorList>
    </citation>
    <scope>NUCLEOTIDE SEQUENCE [LARGE SCALE GENOMIC DNA]</scope>
    <source>
        <strain evidence="1 2">123E</strain>
    </source>
</reference>
<dbReference type="AlphaFoldDB" id="A0A074S4E8"/>
<dbReference type="STRING" id="1423351.A0A074S4E8"/>
<dbReference type="SUPFAM" id="SSF63829">
    <property type="entry name" value="Calcium-dependent phosphotriesterase"/>
    <property type="match status" value="1"/>
</dbReference>
<dbReference type="PANTHER" id="PTHR11799">
    <property type="entry name" value="PARAOXONASE"/>
    <property type="match status" value="1"/>
</dbReference>
<dbReference type="InterPro" id="IPR011042">
    <property type="entry name" value="6-blade_b-propeller_TolB-like"/>
</dbReference>
<keyword evidence="2" id="KW-1185">Reference proteome</keyword>
<protein>
    <submittedName>
        <fullName evidence="1">Serum paraoxonase/arylesterase</fullName>
    </submittedName>
</protein>
<dbReference type="Proteomes" id="UP000027456">
    <property type="component" value="Unassembled WGS sequence"/>
</dbReference>
<dbReference type="OrthoDB" id="5307922at2759"/>
<dbReference type="EMBL" id="AZST01000104">
    <property type="protein sequence ID" value="KEP52460.1"/>
    <property type="molecule type" value="Genomic_DNA"/>
</dbReference>
<organism evidence="1 2">
    <name type="scientific">Rhizoctonia solani 123E</name>
    <dbReference type="NCBI Taxonomy" id="1423351"/>
    <lineage>
        <taxon>Eukaryota</taxon>
        <taxon>Fungi</taxon>
        <taxon>Dikarya</taxon>
        <taxon>Basidiomycota</taxon>
        <taxon>Agaricomycotina</taxon>
        <taxon>Agaricomycetes</taxon>
        <taxon>Cantharellales</taxon>
        <taxon>Ceratobasidiaceae</taxon>
        <taxon>Rhizoctonia</taxon>
    </lineage>
</organism>
<dbReference type="InterPro" id="IPR051288">
    <property type="entry name" value="Serum_paraoxonase/arylesterase"/>
</dbReference>
<dbReference type="HOGENOM" id="CLU_033924_2_0_1"/>
<dbReference type="Gene3D" id="2.120.10.30">
    <property type="entry name" value="TolB, C-terminal domain"/>
    <property type="match status" value="1"/>
</dbReference>
<sequence length="396" mass="43409">MPSAAGALLTLVILVFGVVYQVYLSPLLVLGGWGRVIEPLNTEKCTDIEELNSCEKLVVHPSGLVYLACVPSPESRMDWMPSVFILNSSARRDRTLTDYVATYDHRTRTVTRLDVVGLNDPRGLNVHGIDVVADQTDSDILWVYLINHRPPLDPLVDAYHAGADPAIEVFKTKLGSNLIKWVRTLEDPNVIVSPNDVVGGTNGREVWFTNDRRARTGAVRALMDGIFRVKSTTVGYCHFDAGCKVAADELYGSNGLARTQDGKFWVASTLGGYITIHEHQADNTLVPTEIVQLGLPIDNLAVSSDGSVIAATLPKMFDIMKAGKNTSITAPSSAHRISINTGYDSYFGEKYKVEKIYEDNGDLGSSATSAALHENYLYLHGIMAHRLRVCELPMES</sequence>
<name>A0A074S4E8_9AGAM</name>
<proteinExistence type="predicted"/>
<gene>
    <name evidence="1" type="ORF">V565_044920</name>
</gene>
<dbReference type="PANTHER" id="PTHR11799:SF12">
    <property type="entry name" value="PARAOXONASE-RELATED"/>
    <property type="match status" value="1"/>
</dbReference>